<dbReference type="SMART" id="SM00906">
    <property type="entry name" value="Fungal_trans"/>
    <property type="match status" value="1"/>
</dbReference>
<evidence type="ECO:0000259" key="7">
    <source>
        <dbReference type="PROSITE" id="PS50048"/>
    </source>
</evidence>
<dbReference type="EMBL" id="LFMY01000002">
    <property type="protein sequence ID" value="OKL62950.1"/>
    <property type="molecule type" value="Genomic_DNA"/>
</dbReference>
<dbReference type="PANTHER" id="PTHR46910:SF23">
    <property type="entry name" value="THIAMINE REPRESSIBLE GENES REGULATORY PROTEIN THI1"/>
    <property type="match status" value="1"/>
</dbReference>
<dbReference type="SMART" id="SM00066">
    <property type="entry name" value="GAL4"/>
    <property type="match status" value="1"/>
</dbReference>
<dbReference type="CDD" id="cd12148">
    <property type="entry name" value="fungal_TF_MHR"/>
    <property type="match status" value="1"/>
</dbReference>
<dbReference type="PANTHER" id="PTHR46910">
    <property type="entry name" value="TRANSCRIPTION FACTOR PDR1"/>
    <property type="match status" value="1"/>
</dbReference>
<comment type="caution">
    <text evidence="8">The sequence shown here is derived from an EMBL/GenBank/DDBJ whole genome shotgun (WGS) entry which is preliminary data.</text>
</comment>
<feature type="compositionally biased region" description="Polar residues" evidence="6">
    <location>
        <begin position="138"/>
        <end position="154"/>
    </location>
</feature>
<evidence type="ECO:0000313" key="9">
    <source>
        <dbReference type="Proteomes" id="UP000214365"/>
    </source>
</evidence>
<dbReference type="GO" id="GO:0000981">
    <property type="term" value="F:DNA-binding transcription factor activity, RNA polymerase II-specific"/>
    <property type="evidence" value="ECO:0007669"/>
    <property type="project" value="InterPro"/>
</dbReference>
<dbReference type="InterPro" id="IPR036864">
    <property type="entry name" value="Zn2-C6_fun-type_DNA-bd_sf"/>
</dbReference>
<sequence length="821" mass="92115">MLPSGGEKKPNRRRVPDSQRRRTLVSCDRCKTRRIRCYRTNENESCTNCLTGGVKCESTLPRKQRVYGSVERFSLRYRALDALVRGLFPNEDTDDVEVLFQLAKNHNIHMPSPDDQSPAPEAFSHDQPVAPVAPVAPGTSSADALGAQATSCPSSSSEFASIIRHMVTKYKMATSQSHCHGRDPHENQTEMPALANSPRSAARTSIHGNYVTPAMHGGAQRPTGSNETSKQLSQTNLPSRQRESHDSSVGANDSLRDLLPEKGLCDALVQAYLDNLHGSFQVFYKPIFRLRYDSVWDKKILQTGNSDVGWSCCLFMVIILGAEILGTERFPGSFAVQTKYMKLLYEHNSGERNTCWLVLGIAARMAITLGMHREGTYGSFDTTESHTRRIVWWSLYQYEYNMSSIFGRPPTIDAREVNVLLPHDDVLDGPGYPKGFAEHYLELTNVGHRIRRLITTVTAKYTDERELLSYHSHVKIALQELEAWRAQLPHHLTPQSQVLTSRHRRAVLTLQATYYHLKSVLTRPFLICKSNRKIESLSQGESHVIIPVAPTTDLLSRQCHASAIAVLDCFLQLAKHGLLDGVAWADFYYINHANLALSLFALGKISGSAQDQEDETSKSKIAGISNIFAKTKLAPTYKIFTKVTIDLAKSVGLGSEKPPPTEEASTEEVREVIEEQKPVTNAGFPLTVAPYNQLPWSSTETMPTMFPLTSESLLAPPGLLGWFCQEANSGLHMSWDMFNLGNIQLSGADYMEAPPQYSEMYIQQQQQQQHQQQQQQFEHWPGKESSFHSRVSMRPKLWHELRDAHQPQAMLTQVIACSHRA</sequence>
<feature type="region of interest" description="Disordered" evidence="6">
    <location>
        <begin position="107"/>
        <end position="154"/>
    </location>
</feature>
<dbReference type="STRING" id="1441469.A0A1Q5QAK0"/>
<gene>
    <name evidence="8" type="ORF">UA08_01762</name>
</gene>
<feature type="region of interest" description="Disordered" evidence="6">
    <location>
        <begin position="765"/>
        <end position="785"/>
    </location>
</feature>
<dbReference type="GO" id="GO:0006351">
    <property type="term" value="P:DNA-templated transcription"/>
    <property type="evidence" value="ECO:0007669"/>
    <property type="project" value="InterPro"/>
</dbReference>
<feature type="region of interest" description="Disordered" evidence="6">
    <location>
        <begin position="1"/>
        <end position="20"/>
    </location>
</feature>
<evidence type="ECO:0000256" key="6">
    <source>
        <dbReference type="SAM" id="MobiDB-lite"/>
    </source>
</evidence>
<dbReference type="Pfam" id="PF04082">
    <property type="entry name" value="Fungal_trans"/>
    <property type="match status" value="1"/>
</dbReference>
<feature type="compositionally biased region" description="Low complexity" evidence="6">
    <location>
        <begin position="128"/>
        <end position="137"/>
    </location>
</feature>
<protein>
    <recommendedName>
        <fullName evidence="7">Zn(2)-C6 fungal-type domain-containing protein</fullName>
    </recommendedName>
</protein>
<dbReference type="Gene3D" id="4.10.240.10">
    <property type="entry name" value="Zn(2)-C6 fungal-type DNA-binding domain"/>
    <property type="match status" value="1"/>
</dbReference>
<organism evidence="8 9">
    <name type="scientific">Talaromyces atroroseus</name>
    <dbReference type="NCBI Taxonomy" id="1441469"/>
    <lineage>
        <taxon>Eukaryota</taxon>
        <taxon>Fungi</taxon>
        <taxon>Dikarya</taxon>
        <taxon>Ascomycota</taxon>
        <taxon>Pezizomycotina</taxon>
        <taxon>Eurotiomycetes</taxon>
        <taxon>Eurotiomycetidae</taxon>
        <taxon>Eurotiales</taxon>
        <taxon>Trichocomaceae</taxon>
        <taxon>Talaromyces</taxon>
        <taxon>Talaromyces sect. Trachyspermi</taxon>
    </lineage>
</organism>
<dbReference type="CDD" id="cd00067">
    <property type="entry name" value="GAL4"/>
    <property type="match status" value="1"/>
</dbReference>
<name>A0A1Q5QAK0_TALAT</name>
<dbReference type="Pfam" id="PF00172">
    <property type="entry name" value="Zn_clus"/>
    <property type="match status" value="1"/>
</dbReference>
<keyword evidence="9" id="KW-1185">Reference proteome</keyword>
<dbReference type="GeneID" id="31001517"/>
<keyword evidence="4" id="KW-0804">Transcription</keyword>
<evidence type="ECO:0000256" key="3">
    <source>
        <dbReference type="ARBA" id="ARBA00023125"/>
    </source>
</evidence>
<dbReference type="GO" id="GO:0003677">
    <property type="term" value="F:DNA binding"/>
    <property type="evidence" value="ECO:0007669"/>
    <property type="project" value="UniProtKB-KW"/>
</dbReference>
<dbReference type="AlphaFoldDB" id="A0A1Q5QAK0"/>
<feature type="compositionally biased region" description="Low complexity" evidence="6">
    <location>
        <begin position="765"/>
        <end position="776"/>
    </location>
</feature>
<keyword evidence="1" id="KW-0479">Metal-binding</keyword>
<dbReference type="OrthoDB" id="3266505at2759"/>
<feature type="compositionally biased region" description="Polar residues" evidence="6">
    <location>
        <begin position="197"/>
        <end position="207"/>
    </location>
</feature>
<evidence type="ECO:0000256" key="2">
    <source>
        <dbReference type="ARBA" id="ARBA00023015"/>
    </source>
</evidence>
<dbReference type="GO" id="GO:0008270">
    <property type="term" value="F:zinc ion binding"/>
    <property type="evidence" value="ECO:0007669"/>
    <property type="project" value="InterPro"/>
</dbReference>
<accession>A0A1Q5QAK0</accession>
<evidence type="ECO:0000256" key="4">
    <source>
        <dbReference type="ARBA" id="ARBA00023163"/>
    </source>
</evidence>
<feature type="domain" description="Zn(2)-C6 fungal-type" evidence="7">
    <location>
        <begin position="26"/>
        <end position="56"/>
    </location>
</feature>
<evidence type="ECO:0000313" key="8">
    <source>
        <dbReference type="EMBL" id="OKL62950.1"/>
    </source>
</evidence>
<feature type="region of interest" description="Disordered" evidence="6">
    <location>
        <begin position="173"/>
        <end position="253"/>
    </location>
</feature>
<reference evidence="8 9" key="1">
    <citation type="submission" date="2015-06" db="EMBL/GenBank/DDBJ databases">
        <title>Talaromyces atroroseus IBT 11181 draft genome.</title>
        <authorList>
            <person name="Rasmussen K.B."/>
            <person name="Rasmussen S."/>
            <person name="Petersen B."/>
            <person name="Sicheritz-Ponten T."/>
            <person name="Mortensen U.H."/>
            <person name="Thrane U."/>
        </authorList>
    </citation>
    <scope>NUCLEOTIDE SEQUENCE [LARGE SCALE GENOMIC DNA]</scope>
    <source>
        <strain evidence="8 9">IBT 11181</strain>
    </source>
</reference>
<dbReference type="InterPro" id="IPR001138">
    <property type="entry name" value="Zn2Cys6_DnaBD"/>
</dbReference>
<dbReference type="SUPFAM" id="SSF57701">
    <property type="entry name" value="Zn2/Cys6 DNA-binding domain"/>
    <property type="match status" value="1"/>
</dbReference>
<dbReference type="Proteomes" id="UP000214365">
    <property type="component" value="Unassembled WGS sequence"/>
</dbReference>
<evidence type="ECO:0000256" key="1">
    <source>
        <dbReference type="ARBA" id="ARBA00022723"/>
    </source>
</evidence>
<dbReference type="InterPro" id="IPR007219">
    <property type="entry name" value="XnlR_reg_dom"/>
</dbReference>
<proteinExistence type="predicted"/>
<keyword evidence="2" id="KW-0805">Transcription regulation</keyword>
<feature type="compositionally biased region" description="Polar residues" evidence="6">
    <location>
        <begin position="222"/>
        <end position="239"/>
    </location>
</feature>
<keyword evidence="5" id="KW-0539">Nucleus</keyword>
<dbReference type="RefSeq" id="XP_020123071.1">
    <property type="nucleotide sequence ID" value="XM_020261462.1"/>
</dbReference>
<keyword evidence="3" id="KW-0238">DNA-binding</keyword>
<dbReference type="PROSITE" id="PS00463">
    <property type="entry name" value="ZN2_CY6_FUNGAL_1"/>
    <property type="match status" value="1"/>
</dbReference>
<dbReference type="InterPro" id="IPR050987">
    <property type="entry name" value="AtrR-like"/>
</dbReference>
<dbReference type="PROSITE" id="PS50048">
    <property type="entry name" value="ZN2_CY6_FUNGAL_2"/>
    <property type="match status" value="1"/>
</dbReference>
<evidence type="ECO:0000256" key="5">
    <source>
        <dbReference type="ARBA" id="ARBA00023242"/>
    </source>
</evidence>